<dbReference type="SUPFAM" id="SSF54001">
    <property type="entry name" value="Cysteine proteinases"/>
    <property type="match status" value="1"/>
</dbReference>
<dbReference type="Gene3D" id="3.40.50.2000">
    <property type="entry name" value="Glycogen Phosphorylase B"/>
    <property type="match status" value="1"/>
</dbReference>
<dbReference type="InterPro" id="IPR012337">
    <property type="entry name" value="RNaseH-like_sf"/>
</dbReference>
<dbReference type="CDD" id="cd22758">
    <property type="entry name" value="OTU_232R-like"/>
    <property type="match status" value="2"/>
</dbReference>
<dbReference type="STRING" id="50429.A0A2B4RJF9"/>
<dbReference type="InterPro" id="IPR032675">
    <property type="entry name" value="LRR_dom_sf"/>
</dbReference>
<dbReference type="Proteomes" id="UP000225706">
    <property type="component" value="Unassembled WGS sequence"/>
</dbReference>
<proteinExistence type="predicted"/>
<dbReference type="CDD" id="cd03801">
    <property type="entry name" value="GT4_PimA-like"/>
    <property type="match status" value="1"/>
</dbReference>
<dbReference type="PANTHER" id="PTHR48051:SF1">
    <property type="entry name" value="RAS SUPPRESSOR PROTEIN 1"/>
    <property type="match status" value="1"/>
</dbReference>
<evidence type="ECO:0000256" key="1">
    <source>
        <dbReference type="ARBA" id="ARBA00022614"/>
    </source>
</evidence>
<evidence type="ECO:0000256" key="2">
    <source>
        <dbReference type="ARBA" id="ARBA00022737"/>
    </source>
</evidence>
<dbReference type="InterPro" id="IPR036388">
    <property type="entry name" value="WH-like_DNA-bd_sf"/>
</dbReference>
<dbReference type="SUPFAM" id="SSF53098">
    <property type="entry name" value="Ribonuclease H-like"/>
    <property type="match status" value="1"/>
</dbReference>
<feature type="domain" description="OTU" evidence="3">
    <location>
        <begin position="1371"/>
        <end position="1506"/>
    </location>
</feature>
<dbReference type="PROSITE" id="PS50802">
    <property type="entry name" value="OTU"/>
    <property type="match status" value="2"/>
</dbReference>
<keyword evidence="5" id="KW-1185">Reference proteome</keyword>
<dbReference type="GO" id="GO:0009966">
    <property type="term" value="P:regulation of signal transduction"/>
    <property type="evidence" value="ECO:0007669"/>
    <property type="project" value="UniProtKB-ARBA"/>
</dbReference>
<dbReference type="SUPFAM" id="SSF52540">
    <property type="entry name" value="P-loop containing nucleoside triphosphate hydrolases"/>
    <property type="match status" value="1"/>
</dbReference>
<dbReference type="InterPro" id="IPR003323">
    <property type="entry name" value="OTU_dom"/>
</dbReference>
<dbReference type="SUPFAM" id="SSF52058">
    <property type="entry name" value="L domain-like"/>
    <property type="match status" value="2"/>
</dbReference>
<evidence type="ECO:0000259" key="3">
    <source>
        <dbReference type="PROSITE" id="PS50802"/>
    </source>
</evidence>
<protein>
    <submittedName>
        <fullName evidence="4">Leucine-rich repeat-containing protein 1</fullName>
    </submittedName>
</protein>
<dbReference type="GO" id="GO:0005737">
    <property type="term" value="C:cytoplasm"/>
    <property type="evidence" value="ECO:0007669"/>
    <property type="project" value="TreeGrafter"/>
</dbReference>
<dbReference type="InterPro" id="IPR001611">
    <property type="entry name" value="Leu-rich_rpt"/>
</dbReference>
<dbReference type="InterPro" id="IPR038765">
    <property type="entry name" value="Papain-like_cys_pep_sf"/>
</dbReference>
<comment type="caution">
    <text evidence="4">The sequence shown here is derived from an EMBL/GenBank/DDBJ whole genome shotgun (WGS) entry which is preliminary data.</text>
</comment>
<dbReference type="InterPro" id="IPR050216">
    <property type="entry name" value="LRR_domain-containing"/>
</dbReference>
<dbReference type="SUPFAM" id="SSF53756">
    <property type="entry name" value="UDP-Glycosyltransferase/glycogen phosphorylase"/>
    <property type="match status" value="3"/>
</dbReference>
<dbReference type="SMART" id="SM00369">
    <property type="entry name" value="LRR_TYP"/>
    <property type="match status" value="9"/>
</dbReference>
<name>A0A2B4RJF9_STYPI</name>
<sequence length="2679" mass="300893">MNNMAYLSKEELRRKMMTDYLGRKSLNIREHSLLEFPAAVVELTELEKLDLSWNNLTTIPENIGELFNLTKLNVNQNQLSIFPESLTQLKKLKFLLISHNRITTIPDAIGEMVGLEQLVLSFNQLTVLSPAIRQLKKLKWLQISYNRLTTIPDAIGEVVGLEELYLSYNQLTVLSPAIKQLKKLKTLDVMGNPFTVEGIRNVIELKDKIKFVLTDVSDILNRQRAEGHKAQLAYERALKDGYVKVYRARLMLIGQDRAGKTSLKKSLLGLPFDPKEQSTEGIEVDPSKCEIDVDQAVKNWQLTKESKPGLLEYSKDLAKDVADSMCGADISLKLEDEIGVVFKSKQVQEKGFTDIQQKNGNEDITECKGENIQAEPDVMIDVAQPPDTAKHVHQWLNYAKGKHIKGALFTEESYITMDIWDFAGQHLYYASHPIFLSQQAVYILVHNLSKPLDAPAEPCIRQGSNDVKLENPNNEKNIENLLSWLATVHSVAQATDDTDNDAQHKLPYLRPAVFIVGTHADKPVEDITVIKKQIQERISGMEYEKHVVRPLFCIDNAKLQRPNSIKKFIQSLGKRRGKHKTEQEGNVDGINELRNKILEVLRQEPYMGEKIPVRWFLFEKVIGALVAKQIYHRNLQQLEHYARKDCFMEDAKEFDSMISFYHGLGMIIKHRSTVVLKAQWLIDLFKQLITIPPFNKQNPLYAKYWRELEGSGILSMEHVDHVFSSVIGQGIIKEDILDMMERFGLIAKYSLCPTNVKYFVPAQLKSSPEELCKMKPSSADPCPLYLFFVHGFVPHGLFFQLVSRSIRWCSKTWPTHQPTLYQNGARFIIGKDIHDFVLICKTGFVKVILRQRTQSHQVVGQNSAELATVVREFIEDTLQNLSQEMPYLRGLQYRLCVACPYCHQGAEEPRRACSDHVKTTCTHEDCFHLIDANEGQAKICIRKLGNKVLHPCGLGKWFLKTRRQGLSSSNEAARSHGGTNEVDPLKSETALKVTLLGSEWSSSMGGLSTINRQFAILLAKHSQVDVTLLVPQSACSEEERRMASSHNVSLREAQRRPGYANPLDWLSAPPRDLAIDIVLGHGAKLGKQAQFIRESHKCTWIQVVHTAPEELGMHKDYPLAICKGEEKNTIEVELCELADAVVAVGPKLTKAYSSYLRSCEKHQDVIQLTPSTFSEFSDVKQAAGDMEKFKVLTFGRGDPEDFSLKGYDISARAIVELKERSYLLIFVGAPDGKQDEVAANLLKSGIDKSQLTVRKFVQSKKKLKKLFCEVDLCMMPSRTEGFGLTALEALSAGLPILVSGNSGFGEALCTVPAGKSFVVDSEDPKEWAKAIAGTLDQIIQELQQMQLDASKVKRRTDLSMGLRNIASVKGFRISEIQGSGNCMFYALSEQLDIVKGIKITHGTLRQTLVQYLRSNPKLPDGTDLFHFVHGHQTWTEYLTHVEQDGAWGDHVTLCAAANYFETCIRVVSSLPHSRDVIITPHCPVDDSKPLVLGHIHEVHYVSLQPAQVFAAVVVYFTERLDEAYTNSNNVTDDLKDIRDYFEDIWTKWFDLVVTTAANVGIVPSIPRRTNQQQHRDDVPAQTPSDYNKRAVAIPLLDHLQSEMKTYFNPTNDAVLSSLFNLLTEQLVAVRDRNPDNGAALEFYENDAPSPHVVDVELLRWKRKWCSTEDADLPTSAVQTLAVCDREFFPNIHALIRIFCTLPITSAECERSFSTLRRLKTYLRSTMSSERESGLALMNINYHRDFHLTTMAFFAKEELRRKMITNSFGGKSLNLRGHSLYEFPAAVLKLTELEKLDLSWNELTTIPETVGGLFDLTILKLTVSSPAIKQLRKLKVLDISLNKLTTIPGAIGEMVELEGLKLSFNQLTVLSLAIFKQLKKLKPLFVVGNSFTVEGIRNVVELQDKIDFVISDVLDHVKSTCTHEDCFHLIDVNEGLVAICRRKLWDKVLPIFGLDKWFWKRGSQGLSSSNEAARSRGETREVGLIKSDTALKVTVLGSGGSSSMGGLSTINRQHAILLAKHSQVEVTLLVPQSACSEGERRMASSHDVSLREAQRRPGYPDPLDWLSAPPRDLAIDIVLGHGAKLGKQAQFITESHQSSWIQVEHTPPEELGMHKNYSMAICKGEENTTEVELCELADAVVAVGPKLTKAYSSYLRSCEKHQDIIQLTPSTFSEFSDVKQPTGDMEKFEVLTVDRGDPEDFSLKGYDISARAIVELNERSYHLIFVGAPDGKQDEDHAGKTSLKKSLLGLPFDPKEQSTEGIEVDPSKCEIDVDQAVKNWQLTRESKPGLLEYSKDLAKEGPEHTPPEELGMHKNYSMAICKGEENTTEVELCELADAVVAVGPKLTKAYSSYLRSCEKHQDVIQQTPSTFSEFSDVKQPTGDMEKFEVLTVGLGDPEDFSLKGYDISARAIVELKERSYHLIFVGAPDGKQDEVAANLLKSRTDKSQLTVRKSEGFGLTALEAFSADLPLLVSGNLGFGEDVGHSSCRETSFSTQETEDVDTSTEQRTVDSLLTRSSLDQIIQELQQMQLDASKVKRRTDLLSGLRKIASDKGFRISDNQGSGICMFYALSEQLEIVKGIKIPYGTLRQTLVQYLRSNPELTEYLTYKEQDGAWGDHVILCAAANYFETPIRVVSSLPHGNDVTKANHLYWDIFMRCTMSAFNPPKVKIATPYSHFDLP</sequence>
<dbReference type="Pfam" id="PF00560">
    <property type="entry name" value="LRR_1"/>
    <property type="match status" value="1"/>
</dbReference>
<dbReference type="Gene3D" id="1.10.10.10">
    <property type="entry name" value="Winged helix-like DNA-binding domain superfamily/Winged helix DNA-binding domain"/>
    <property type="match status" value="1"/>
</dbReference>
<dbReference type="GO" id="GO:0046983">
    <property type="term" value="F:protein dimerization activity"/>
    <property type="evidence" value="ECO:0007669"/>
    <property type="project" value="InterPro"/>
</dbReference>
<evidence type="ECO:0000313" key="4">
    <source>
        <dbReference type="EMBL" id="PFX17316.1"/>
    </source>
</evidence>
<keyword evidence="1" id="KW-0433">Leucine-rich repeat</keyword>
<dbReference type="OrthoDB" id="5983492at2759"/>
<dbReference type="Gene3D" id="3.40.50.300">
    <property type="entry name" value="P-loop containing nucleotide triphosphate hydrolases"/>
    <property type="match status" value="1"/>
</dbReference>
<organism evidence="4 5">
    <name type="scientific">Stylophora pistillata</name>
    <name type="common">Smooth cauliflower coral</name>
    <dbReference type="NCBI Taxonomy" id="50429"/>
    <lineage>
        <taxon>Eukaryota</taxon>
        <taxon>Metazoa</taxon>
        <taxon>Cnidaria</taxon>
        <taxon>Anthozoa</taxon>
        <taxon>Hexacorallia</taxon>
        <taxon>Scleractinia</taxon>
        <taxon>Astrocoeniina</taxon>
        <taxon>Pocilloporidae</taxon>
        <taxon>Stylophora</taxon>
    </lineage>
</organism>
<reference evidence="5" key="1">
    <citation type="journal article" date="2017" name="bioRxiv">
        <title>Comparative analysis of the genomes of Stylophora pistillata and Acropora digitifera provides evidence for extensive differences between species of corals.</title>
        <authorList>
            <person name="Voolstra C.R."/>
            <person name="Li Y."/>
            <person name="Liew Y.J."/>
            <person name="Baumgarten S."/>
            <person name="Zoccola D."/>
            <person name="Flot J.-F."/>
            <person name="Tambutte S."/>
            <person name="Allemand D."/>
            <person name="Aranda M."/>
        </authorList>
    </citation>
    <scope>NUCLEOTIDE SEQUENCE [LARGE SCALE GENOMIC DNA]</scope>
</reference>
<evidence type="ECO:0000313" key="5">
    <source>
        <dbReference type="Proteomes" id="UP000225706"/>
    </source>
</evidence>
<dbReference type="Gene3D" id="3.80.10.10">
    <property type="entry name" value="Ribonuclease Inhibitor"/>
    <property type="match status" value="2"/>
</dbReference>
<feature type="domain" description="OTU" evidence="3">
    <location>
        <begin position="2554"/>
        <end position="2655"/>
    </location>
</feature>
<keyword evidence="2" id="KW-0677">Repeat</keyword>
<dbReference type="SMART" id="SM00365">
    <property type="entry name" value="LRR_SD22"/>
    <property type="match status" value="7"/>
</dbReference>
<dbReference type="PROSITE" id="PS51450">
    <property type="entry name" value="LRR"/>
    <property type="match status" value="5"/>
</dbReference>
<dbReference type="Pfam" id="PF13855">
    <property type="entry name" value="LRR_8"/>
    <property type="match status" value="2"/>
</dbReference>
<dbReference type="Pfam" id="PF20706">
    <property type="entry name" value="GT4-conflict"/>
    <property type="match status" value="4"/>
</dbReference>
<dbReference type="InterPro" id="IPR008906">
    <property type="entry name" value="HATC_C_dom"/>
</dbReference>
<gene>
    <name evidence="4" type="primary">LRRC1</name>
    <name evidence="4" type="ORF">AWC38_SpisGene18369</name>
</gene>
<dbReference type="SMART" id="SM00364">
    <property type="entry name" value="LRR_BAC"/>
    <property type="match status" value="8"/>
</dbReference>
<dbReference type="InterPro" id="IPR003591">
    <property type="entry name" value="Leu-rich_rpt_typical-subtyp"/>
</dbReference>
<dbReference type="Gene3D" id="3.90.70.80">
    <property type="match status" value="2"/>
</dbReference>
<accession>A0A2B4RJF9</accession>
<dbReference type="InterPro" id="IPR027417">
    <property type="entry name" value="P-loop_NTPase"/>
</dbReference>
<dbReference type="Pfam" id="PF02338">
    <property type="entry name" value="OTU"/>
    <property type="match status" value="2"/>
</dbReference>
<dbReference type="EMBL" id="LSMT01000482">
    <property type="protein sequence ID" value="PFX17316.1"/>
    <property type="molecule type" value="Genomic_DNA"/>
</dbReference>
<dbReference type="PANTHER" id="PTHR48051">
    <property type="match status" value="1"/>
</dbReference>
<dbReference type="Pfam" id="PF05699">
    <property type="entry name" value="Dimer_Tnp_hAT"/>
    <property type="match status" value="1"/>
</dbReference>